<dbReference type="GO" id="GO:0016042">
    <property type="term" value="P:lipid catabolic process"/>
    <property type="evidence" value="ECO:0007669"/>
    <property type="project" value="InterPro"/>
</dbReference>
<evidence type="ECO:0000313" key="2">
    <source>
        <dbReference type="Proteomes" id="UP000054321"/>
    </source>
</evidence>
<organism evidence="1 2">
    <name type="scientific">Oidiodendron maius (strain Zn)</name>
    <dbReference type="NCBI Taxonomy" id="913774"/>
    <lineage>
        <taxon>Eukaryota</taxon>
        <taxon>Fungi</taxon>
        <taxon>Dikarya</taxon>
        <taxon>Ascomycota</taxon>
        <taxon>Pezizomycotina</taxon>
        <taxon>Leotiomycetes</taxon>
        <taxon>Leotiomycetes incertae sedis</taxon>
        <taxon>Myxotrichaceae</taxon>
        <taxon>Oidiodendron</taxon>
    </lineage>
</organism>
<dbReference type="SUPFAM" id="SSF53474">
    <property type="entry name" value="alpha/beta-Hydrolases"/>
    <property type="match status" value="1"/>
</dbReference>
<sequence>MLTVNHMLWFAFTSPITSRLPAELFSHNNFNCRSAAHPNPVVLLHGLGATYYEDLNVLEWFLQLQGFCTFSITYGDYEDFPFVGGLQPISESAIQIASFIEQVRNETGAAKIDLVGHSEGAFQALYVPKKLRLSPIVDKIVAIAPPTHGTTFAGLYNIALLGGNVTTKLVSSVLDAVGCDACSDLITGGPAILALNDGTPIAQPGNSLTIIASRDDELVTPTTTSFVNEPNVSNIYVQDYCAFDPVGHIGEAYDLNVWNLVLNALESANGRKFLCVIGSPGR</sequence>
<dbReference type="InterPro" id="IPR002918">
    <property type="entry name" value="Lipase_EstA/Esterase_EstB"/>
</dbReference>
<dbReference type="STRING" id="913774.A0A0C3CE64"/>
<dbReference type="EMBL" id="KN832882">
    <property type="protein sequence ID" value="KIM97188.1"/>
    <property type="molecule type" value="Genomic_DNA"/>
</dbReference>
<accession>A0A0C3CE64</accession>
<gene>
    <name evidence="1" type="ORF">OIDMADRAFT_105625</name>
</gene>
<dbReference type="InterPro" id="IPR029058">
    <property type="entry name" value="AB_hydrolase_fold"/>
</dbReference>
<protein>
    <recommendedName>
        <fullName evidence="3">AB hydrolase-1 domain-containing protein</fullName>
    </recommendedName>
</protein>
<evidence type="ECO:0000313" key="1">
    <source>
        <dbReference type="EMBL" id="KIM97188.1"/>
    </source>
</evidence>
<name>A0A0C3CE64_OIDMZ</name>
<dbReference type="AlphaFoldDB" id="A0A0C3CE64"/>
<dbReference type="Pfam" id="PF01674">
    <property type="entry name" value="Lipase_2"/>
    <property type="match status" value="1"/>
</dbReference>
<dbReference type="InParanoid" id="A0A0C3CE64"/>
<dbReference type="PANTHER" id="PTHR32015:SF1">
    <property type="entry name" value="LIPASE"/>
    <property type="match status" value="1"/>
</dbReference>
<dbReference type="Gene3D" id="3.40.50.1820">
    <property type="entry name" value="alpha/beta hydrolase"/>
    <property type="match status" value="1"/>
</dbReference>
<dbReference type="Proteomes" id="UP000054321">
    <property type="component" value="Unassembled WGS sequence"/>
</dbReference>
<evidence type="ECO:0008006" key="3">
    <source>
        <dbReference type="Google" id="ProtNLM"/>
    </source>
</evidence>
<dbReference type="HOGENOM" id="CLU_029537_1_0_1"/>
<keyword evidence="2" id="KW-1185">Reference proteome</keyword>
<reference evidence="1 2" key="1">
    <citation type="submission" date="2014-04" db="EMBL/GenBank/DDBJ databases">
        <authorList>
            <consortium name="DOE Joint Genome Institute"/>
            <person name="Kuo A."/>
            <person name="Martino E."/>
            <person name="Perotto S."/>
            <person name="Kohler A."/>
            <person name="Nagy L.G."/>
            <person name="Floudas D."/>
            <person name="Copeland A."/>
            <person name="Barry K.W."/>
            <person name="Cichocki N."/>
            <person name="Veneault-Fourrey C."/>
            <person name="LaButti K."/>
            <person name="Lindquist E.A."/>
            <person name="Lipzen A."/>
            <person name="Lundell T."/>
            <person name="Morin E."/>
            <person name="Murat C."/>
            <person name="Sun H."/>
            <person name="Tunlid A."/>
            <person name="Henrissat B."/>
            <person name="Grigoriev I.V."/>
            <person name="Hibbett D.S."/>
            <person name="Martin F."/>
            <person name="Nordberg H.P."/>
            <person name="Cantor M.N."/>
            <person name="Hua S.X."/>
        </authorList>
    </citation>
    <scope>NUCLEOTIDE SEQUENCE [LARGE SCALE GENOMIC DNA]</scope>
    <source>
        <strain evidence="1 2">Zn</strain>
    </source>
</reference>
<dbReference type="PANTHER" id="PTHR32015">
    <property type="entry name" value="FASTING INDUCED LIPASE"/>
    <property type="match status" value="1"/>
</dbReference>
<reference evidence="2" key="2">
    <citation type="submission" date="2015-01" db="EMBL/GenBank/DDBJ databases">
        <title>Evolutionary Origins and Diversification of the Mycorrhizal Mutualists.</title>
        <authorList>
            <consortium name="DOE Joint Genome Institute"/>
            <consortium name="Mycorrhizal Genomics Consortium"/>
            <person name="Kohler A."/>
            <person name="Kuo A."/>
            <person name="Nagy L.G."/>
            <person name="Floudas D."/>
            <person name="Copeland A."/>
            <person name="Barry K.W."/>
            <person name="Cichocki N."/>
            <person name="Veneault-Fourrey C."/>
            <person name="LaButti K."/>
            <person name="Lindquist E.A."/>
            <person name="Lipzen A."/>
            <person name="Lundell T."/>
            <person name="Morin E."/>
            <person name="Murat C."/>
            <person name="Riley R."/>
            <person name="Ohm R."/>
            <person name="Sun H."/>
            <person name="Tunlid A."/>
            <person name="Henrissat B."/>
            <person name="Grigoriev I.V."/>
            <person name="Hibbett D.S."/>
            <person name="Martin F."/>
        </authorList>
    </citation>
    <scope>NUCLEOTIDE SEQUENCE [LARGE SCALE GENOMIC DNA]</scope>
    <source>
        <strain evidence="2">Zn</strain>
    </source>
</reference>
<dbReference type="OrthoDB" id="9974421at2759"/>
<dbReference type="GO" id="GO:0016298">
    <property type="term" value="F:lipase activity"/>
    <property type="evidence" value="ECO:0007669"/>
    <property type="project" value="TreeGrafter"/>
</dbReference>
<proteinExistence type="predicted"/>